<dbReference type="Pfam" id="PF20478">
    <property type="entry name" value="P2RX7_C"/>
    <property type="match status" value="1"/>
</dbReference>
<sequence>MVHMWKLQRHAHSADEGNLRIHRQYREDLMAVRPAREPGDDNREYRYAAYRHFIFWQHGAFGRGNQLVIPSCCVWVVRDRYQDPYGQYKGFVPGR</sequence>
<proteinExistence type="predicted"/>
<feature type="domain" description="P2X purinoreceptor 7 intracellular" evidence="1">
    <location>
        <begin position="24"/>
        <end position="91"/>
    </location>
</feature>
<evidence type="ECO:0000259" key="1">
    <source>
        <dbReference type="Pfam" id="PF20478"/>
    </source>
</evidence>
<dbReference type="PANTHER" id="PTHR36981">
    <property type="entry name" value="ZGC:195170"/>
    <property type="match status" value="1"/>
</dbReference>
<dbReference type="AlphaFoldDB" id="A0A1A8QE67"/>
<dbReference type="PANTHER" id="PTHR36981:SF3">
    <property type="entry name" value="UBIQUITIN-LIKE PROTEASE FAMILY PROFILE DOMAIN-CONTAINING PROTEIN"/>
    <property type="match status" value="1"/>
</dbReference>
<reference evidence="2" key="2">
    <citation type="submission" date="2016-06" db="EMBL/GenBank/DDBJ databases">
        <title>The genome of a short-lived fish provides insights into sex chromosome evolution and the genetic control of aging.</title>
        <authorList>
            <person name="Reichwald K."/>
            <person name="Felder M."/>
            <person name="Petzold A."/>
            <person name="Koch P."/>
            <person name="Groth M."/>
            <person name="Platzer M."/>
        </authorList>
    </citation>
    <scope>NUCLEOTIDE SEQUENCE</scope>
    <source>
        <tissue evidence="2">Brain</tissue>
    </source>
</reference>
<reference evidence="2" key="1">
    <citation type="submission" date="2016-05" db="EMBL/GenBank/DDBJ databases">
        <authorList>
            <person name="Lavstsen T."/>
            <person name="Jespersen J.S."/>
        </authorList>
    </citation>
    <scope>NUCLEOTIDE SEQUENCE</scope>
    <source>
        <tissue evidence="2">Brain</tissue>
    </source>
</reference>
<evidence type="ECO:0000313" key="2">
    <source>
        <dbReference type="EMBL" id="SBR91638.1"/>
    </source>
</evidence>
<dbReference type="InterPro" id="IPR046815">
    <property type="entry name" value="P2RX7_C"/>
</dbReference>
<dbReference type="EMBL" id="HAEH01011200">
    <property type="protein sequence ID" value="SBR91638.1"/>
    <property type="molecule type" value="Transcribed_RNA"/>
</dbReference>
<gene>
    <name evidence="2" type="primary">Nfu_g_1_003385</name>
</gene>
<name>A0A1A8QE67_9TELE</name>
<organism evidence="2">
    <name type="scientific">Nothobranchius rachovii</name>
    <name type="common">bluefin notho</name>
    <dbReference type="NCBI Taxonomy" id="451742"/>
    <lineage>
        <taxon>Eukaryota</taxon>
        <taxon>Metazoa</taxon>
        <taxon>Chordata</taxon>
        <taxon>Craniata</taxon>
        <taxon>Vertebrata</taxon>
        <taxon>Euteleostomi</taxon>
        <taxon>Actinopterygii</taxon>
        <taxon>Neopterygii</taxon>
        <taxon>Teleostei</taxon>
        <taxon>Neoteleostei</taxon>
        <taxon>Acanthomorphata</taxon>
        <taxon>Ovalentaria</taxon>
        <taxon>Atherinomorphae</taxon>
        <taxon>Cyprinodontiformes</taxon>
        <taxon>Nothobranchiidae</taxon>
        <taxon>Nothobranchius</taxon>
    </lineage>
</organism>
<protein>
    <recommendedName>
        <fullName evidence="1">P2X purinoreceptor 7 intracellular domain-containing protein</fullName>
    </recommendedName>
</protein>
<accession>A0A1A8QE67</accession>